<evidence type="ECO:0000256" key="1">
    <source>
        <dbReference type="SAM" id="MobiDB-lite"/>
    </source>
</evidence>
<sequence length="239" mass="27073">MSADLMFDSDSSLSPASAEVRDLMEFGVGHWMLDYLSDGESTDWTDEETDTEDEIQECIDVVEDQTNKESCSGTLSEEEVKDSEDVSNGVEIKTNDPAVEDHNDEPAILDNPIEQDVKNREETSNGIQVEPNDPAVEDQNGERTIIYDPIEQLFPSAHRQYFLGSYLFQMINTRYPSFIHSILQFKHVSDLCTPFHRTTTFEYSFIARSTGIPCILYPPCLFLVLIQIPTLPIPSHNPK</sequence>
<protein>
    <submittedName>
        <fullName evidence="2">Uncharacterized protein</fullName>
    </submittedName>
</protein>
<gene>
    <name evidence="2" type="ORF">NEZAVI_LOCUS12735</name>
</gene>
<proteinExistence type="predicted"/>
<evidence type="ECO:0000313" key="3">
    <source>
        <dbReference type="Proteomes" id="UP001152798"/>
    </source>
</evidence>
<organism evidence="2 3">
    <name type="scientific">Nezara viridula</name>
    <name type="common">Southern green stink bug</name>
    <name type="synonym">Cimex viridulus</name>
    <dbReference type="NCBI Taxonomy" id="85310"/>
    <lineage>
        <taxon>Eukaryota</taxon>
        <taxon>Metazoa</taxon>
        <taxon>Ecdysozoa</taxon>
        <taxon>Arthropoda</taxon>
        <taxon>Hexapoda</taxon>
        <taxon>Insecta</taxon>
        <taxon>Pterygota</taxon>
        <taxon>Neoptera</taxon>
        <taxon>Paraneoptera</taxon>
        <taxon>Hemiptera</taxon>
        <taxon>Heteroptera</taxon>
        <taxon>Panheteroptera</taxon>
        <taxon>Pentatomomorpha</taxon>
        <taxon>Pentatomoidea</taxon>
        <taxon>Pentatomidae</taxon>
        <taxon>Pentatominae</taxon>
        <taxon>Nezara</taxon>
    </lineage>
</organism>
<name>A0A9P0HMT1_NEZVI</name>
<dbReference type="Proteomes" id="UP001152798">
    <property type="component" value="Chromosome 6"/>
</dbReference>
<accession>A0A9P0HMT1</accession>
<reference evidence="2" key="1">
    <citation type="submission" date="2022-01" db="EMBL/GenBank/DDBJ databases">
        <authorList>
            <person name="King R."/>
        </authorList>
    </citation>
    <scope>NUCLEOTIDE SEQUENCE</scope>
</reference>
<evidence type="ECO:0000313" key="2">
    <source>
        <dbReference type="EMBL" id="CAH1404301.1"/>
    </source>
</evidence>
<keyword evidence="3" id="KW-1185">Reference proteome</keyword>
<dbReference type="EMBL" id="OV725082">
    <property type="protein sequence ID" value="CAH1404301.1"/>
    <property type="molecule type" value="Genomic_DNA"/>
</dbReference>
<feature type="region of interest" description="Disordered" evidence="1">
    <location>
        <begin position="63"/>
        <end position="106"/>
    </location>
</feature>
<dbReference type="AlphaFoldDB" id="A0A9P0HMT1"/>